<evidence type="ECO:0000256" key="6">
    <source>
        <dbReference type="SAM" id="SignalP"/>
    </source>
</evidence>
<dbReference type="InterPro" id="IPR036249">
    <property type="entry name" value="Thioredoxin-like_sf"/>
</dbReference>
<keyword evidence="2 5" id="KW-0479">Metal-binding</keyword>
<dbReference type="InterPro" id="IPR008977">
    <property type="entry name" value="PHM/PNGase_F_dom_sf"/>
</dbReference>
<dbReference type="Gene3D" id="2.60.120.310">
    <property type="entry name" value="Copper type II, ascorbate-dependent monooxygenase, N-terminal domain"/>
    <property type="match status" value="1"/>
</dbReference>
<dbReference type="Gene3D" id="3.40.30.10">
    <property type="entry name" value="Glutaredoxin"/>
    <property type="match status" value="1"/>
</dbReference>
<dbReference type="PROSITE" id="PS51007">
    <property type="entry name" value="CYTC"/>
    <property type="match status" value="1"/>
</dbReference>
<keyword evidence="6" id="KW-0732">Signal</keyword>
<evidence type="ECO:0000259" key="7">
    <source>
        <dbReference type="PROSITE" id="PS51007"/>
    </source>
</evidence>
<keyword evidence="1 5" id="KW-0349">Heme</keyword>
<evidence type="ECO:0000256" key="1">
    <source>
        <dbReference type="ARBA" id="ARBA00022617"/>
    </source>
</evidence>
<gene>
    <name evidence="9" type="primary">resA_3</name>
    <name evidence="9" type="ORF">TBK1r_19080</name>
</gene>
<dbReference type="Pfam" id="PF00578">
    <property type="entry name" value="AhpC-TSA"/>
    <property type="match status" value="1"/>
</dbReference>
<dbReference type="InterPro" id="IPR047262">
    <property type="entry name" value="PRX-like1"/>
</dbReference>
<evidence type="ECO:0000256" key="5">
    <source>
        <dbReference type="PROSITE-ProRule" id="PRU00433"/>
    </source>
</evidence>
<protein>
    <submittedName>
        <fullName evidence="9">Thiol-disulfide oxidoreductase ResA</fullName>
    </submittedName>
</protein>
<accession>A0ABX5XPS1</accession>
<keyword evidence="10" id="KW-1185">Reference proteome</keyword>
<dbReference type="SUPFAM" id="SSF49742">
    <property type="entry name" value="PHM/PNGase F"/>
    <property type="match status" value="2"/>
</dbReference>
<evidence type="ECO:0000256" key="3">
    <source>
        <dbReference type="ARBA" id="ARBA00023004"/>
    </source>
</evidence>
<feature type="chain" id="PRO_5047270000" evidence="6">
    <location>
        <begin position="27"/>
        <end position="586"/>
    </location>
</feature>
<dbReference type="InterPro" id="IPR013766">
    <property type="entry name" value="Thioredoxin_domain"/>
</dbReference>
<dbReference type="EMBL" id="CP036432">
    <property type="protein sequence ID" value="QDV82975.1"/>
    <property type="molecule type" value="Genomic_DNA"/>
</dbReference>
<dbReference type="InterPro" id="IPR014784">
    <property type="entry name" value="Cu2_ascorb_mOase-like_C"/>
</dbReference>
<evidence type="ECO:0000259" key="8">
    <source>
        <dbReference type="PROSITE" id="PS51352"/>
    </source>
</evidence>
<evidence type="ECO:0000256" key="2">
    <source>
        <dbReference type="ARBA" id="ARBA00022723"/>
    </source>
</evidence>
<dbReference type="PANTHER" id="PTHR43640">
    <property type="entry name" value="OS07G0260300 PROTEIN"/>
    <property type="match status" value="1"/>
</dbReference>
<keyword evidence="3 5" id="KW-0408">Iron</keyword>
<dbReference type="Proteomes" id="UP000318081">
    <property type="component" value="Chromosome"/>
</dbReference>
<dbReference type="InterPro" id="IPR009056">
    <property type="entry name" value="Cyt_c-like_dom"/>
</dbReference>
<feature type="domain" description="Thioredoxin" evidence="8">
    <location>
        <begin position="35"/>
        <end position="187"/>
    </location>
</feature>
<dbReference type="CDD" id="cd02969">
    <property type="entry name" value="PRX_like1"/>
    <property type="match status" value="1"/>
</dbReference>
<proteinExistence type="predicted"/>
<dbReference type="SUPFAM" id="SSF52833">
    <property type="entry name" value="Thioredoxin-like"/>
    <property type="match status" value="1"/>
</dbReference>
<reference evidence="9 10" key="1">
    <citation type="submission" date="2019-02" db="EMBL/GenBank/DDBJ databases">
        <title>Deep-cultivation of Planctomycetes and their phenomic and genomic characterization uncovers novel biology.</title>
        <authorList>
            <person name="Wiegand S."/>
            <person name="Jogler M."/>
            <person name="Boedeker C."/>
            <person name="Pinto D."/>
            <person name="Vollmers J."/>
            <person name="Rivas-Marin E."/>
            <person name="Kohn T."/>
            <person name="Peeters S.H."/>
            <person name="Heuer A."/>
            <person name="Rast P."/>
            <person name="Oberbeckmann S."/>
            <person name="Bunk B."/>
            <person name="Jeske O."/>
            <person name="Meyerdierks A."/>
            <person name="Storesund J.E."/>
            <person name="Kallscheuer N."/>
            <person name="Luecker S."/>
            <person name="Lage O.M."/>
            <person name="Pohl T."/>
            <person name="Merkel B.J."/>
            <person name="Hornburger P."/>
            <person name="Mueller R.-W."/>
            <person name="Bruemmer F."/>
            <person name="Labrenz M."/>
            <person name="Spormann A.M."/>
            <person name="Op den Camp H."/>
            <person name="Overmann J."/>
            <person name="Amann R."/>
            <person name="Jetten M.S.M."/>
            <person name="Mascher T."/>
            <person name="Medema M.H."/>
            <person name="Devos D.P."/>
            <person name="Kaster A.-K."/>
            <person name="Ovreas L."/>
            <person name="Rohde M."/>
            <person name="Galperin M.Y."/>
            <person name="Jogler C."/>
        </authorList>
    </citation>
    <scope>NUCLEOTIDE SEQUENCE [LARGE SCALE GENOMIC DNA]</scope>
    <source>
        <strain evidence="9 10">TBK1r</strain>
    </source>
</reference>
<dbReference type="Gene3D" id="2.60.120.230">
    <property type="match status" value="1"/>
</dbReference>
<feature type="domain" description="Cytochrome c" evidence="7">
    <location>
        <begin position="216"/>
        <end position="299"/>
    </location>
</feature>
<evidence type="ECO:0000313" key="10">
    <source>
        <dbReference type="Proteomes" id="UP000318081"/>
    </source>
</evidence>
<name>A0ABX5XPS1_9BACT</name>
<keyword evidence="4" id="KW-1015">Disulfide bond</keyword>
<evidence type="ECO:0000313" key="9">
    <source>
        <dbReference type="EMBL" id="QDV82975.1"/>
    </source>
</evidence>
<dbReference type="PROSITE" id="PS51352">
    <property type="entry name" value="THIOREDOXIN_2"/>
    <property type="match status" value="1"/>
</dbReference>
<dbReference type="SUPFAM" id="SSF46626">
    <property type="entry name" value="Cytochrome c"/>
    <property type="match status" value="1"/>
</dbReference>
<dbReference type="PANTHER" id="PTHR43640:SF1">
    <property type="entry name" value="THIOREDOXIN-DEPENDENT PEROXIREDOXIN"/>
    <property type="match status" value="1"/>
</dbReference>
<organism evidence="9 10">
    <name type="scientific">Stieleria magnilauensis</name>
    <dbReference type="NCBI Taxonomy" id="2527963"/>
    <lineage>
        <taxon>Bacteria</taxon>
        <taxon>Pseudomonadati</taxon>
        <taxon>Planctomycetota</taxon>
        <taxon>Planctomycetia</taxon>
        <taxon>Pirellulales</taxon>
        <taxon>Pirellulaceae</taxon>
        <taxon>Stieleria</taxon>
    </lineage>
</organism>
<dbReference type="InterPro" id="IPR000866">
    <property type="entry name" value="AhpC/TSA"/>
</dbReference>
<evidence type="ECO:0000256" key="4">
    <source>
        <dbReference type="ARBA" id="ARBA00023157"/>
    </source>
</evidence>
<sequence length="586" mass="65472">MLLQRPDVLAVFLAAVVMFGTNPARAADAASNASGPIGMNVADFTLDNCYGKSVSLSHFDDRQAIAIVFLGTECPLAKLYGPRLTDIQRRYADRGVQVIGINSNTQDSMTELAAYVHRHAIGFPMLKDPGNVVADALGATRTPEVFLIDRERTVRYHGRIDDQYGVGYSREREAEPELTRAIDQLLAGQPISEPSTEPVGCHIGRVKPIEATGEVTYAKHIAPIFNAHCVSCHRDGEIAPFTLNSYDDVLGWEDTILEVIADNRMPPWSANPAHGTFANDPRLSERERELIETWVDNGMPEGDARDLPTPPVFVAGWQIGRPDEVITMRDQAFRVPAEGIVDYQRFVVDPGWDEDKYIVAAEARPDKRSVVHHILVYVIPEGERRQDVRQVVAGYAPGSPPMQLKDGVALHVKAGSKLLFEMHYTPNGTEQEDLSYLGVKFTAKPNVRKLLRGRLAINTKFEIPAGEADHVVSATYHARTEENLISMSPHMHLRGKSFRYVAHFPDNTTKVLLDVPNYDFNWQLKYVLAEPLRIPRDTRIECTAVFDNSESNLTNPDPTQPVRWGDQSFEEMMIGFMDTVPINDEF</sequence>
<dbReference type="InterPro" id="IPR036909">
    <property type="entry name" value="Cyt_c-like_dom_sf"/>
</dbReference>
<feature type="signal peptide" evidence="6">
    <location>
        <begin position="1"/>
        <end position="26"/>
    </location>
</feature>
<dbReference type="InterPro" id="IPR036939">
    <property type="entry name" value="Cu2_ascorb_mOase_N_sf"/>
</dbReference>